<evidence type="ECO:0000313" key="4">
    <source>
        <dbReference type="Proteomes" id="UP000293535"/>
    </source>
</evidence>
<dbReference type="InterPro" id="IPR037523">
    <property type="entry name" value="VOC_core"/>
</dbReference>
<dbReference type="EMBL" id="RQWK01000002">
    <property type="protein sequence ID" value="KAA9404781.1"/>
    <property type="molecule type" value="Genomic_DNA"/>
</dbReference>
<dbReference type="Proteomes" id="UP000326244">
    <property type="component" value="Unassembled WGS sequence"/>
</dbReference>
<dbReference type="EMBL" id="RZIG01000001">
    <property type="protein sequence ID" value="RYJ15676.1"/>
    <property type="molecule type" value="Genomic_DNA"/>
</dbReference>
<name>A0A482TGW9_HALHI</name>
<gene>
    <name evidence="2" type="ORF">EGO51_15620</name>
    <name evidence="3" type="ORF">ELS20_01105</name>
</gene>
<dbReference type="SUPFAM" id="SSF54593">
    <property type="entry name" value="Glyoxalase/Bleomycin resistance protein/Dihydroxybiphenyl dioxygenase"/>
    <property type="match status" value="1"/>
</dbReference>
<keyword evidence="3" id="KW-0560">Oxidoreductase</keyword>
<evidence type="ECO:0000259" key="1">
    <source>
        <dbReference type="PROSITE" id="PS51819"/>
    </source>
</evidence>
<dbReference type="GeneID" id="99240732"/>
<keyword evidence="3" id="KW-0223">Dioxygenase</keyword>
<dbReference type="PROSITE" id="PS51819">
    <property type="entry name" value="VOC"/>
    <property type="match status" value="1"/>
</dbReference>
<dbReference type="InterPro" id="IPR029068">
    <property type="entry name" value="Glyas_Bleomycin-R_OHBP_Dase"/>
</dbReference>
<evidence type="ECO:0000313" key="3">
    <source>
        <dbReference type="EMBL" id="RYJ15676.1"/>
    </source>
</evidence>
<dbReference type="Pfam" id="PF18029">
    <property type="entry name" value="Glyoxalase_6"/>
    <property type="match status" value="1"/>
</dbReference>
<reference evidence="2 5" key="1">
    <citation type="submission" date="2018-11" db="EMBL/GenBank/DDBJ databases">
        <title>Genomic analysis of Haloarcula hispanica CBA1121.</title>
        <authorList>
            <person name="Kim Y.B."/>
            <person name="Roh S.W."/>
        </authorList>
    </citation>
    <scope>NUCLEOTIDE SEQUENCE [LARGE SCALE GENOMIC DNA]</scope>
    <source>
        <strain evidence="2 5">CBA1121</strain>
    </source>
</reference>
<feature type="domain" description="VOC" evidence="1">
    <location>
        <begin position="3"/>
        <end position="119"/>
    </location>
</feature>
<organism evidence="3 4">
    <name type="scientific">Haloarcula hispanica</name>
    <dbReference type="NCBI Taxonomy" id="51589"/>
    <lineage>
        <taxon>Archaea</taxon>
        <taxon>Methanobacteriati</taxon>
        <taxon>Methanobacteriota</taxon>
        <taxon>Stenosarchaea group</taxon>
        <taxon>Halobacteria</taxon>
        <taxon>Halobacteriales</taxon>
        <taxon>Haloarculaceae</taxon>
        <taxon>Haloarcula</taxon>
    </lineage>
</organism>
<protein>
    <submittedName>
        <fullName evidence="3">Glyoxalase/bleomycin resistance/dioxygenase family protein</fullName>
    </submittedName>
</protein>
<dbReference type="InterPro" id="IPR041581">
    <property type="entry name" value="Glyoxalase_6"/>
</dbReference>
<sequence>MPSVQFITFACDEVEQLAEFWSVALGGTRRELPESLEPEIVDLPGDGPDLLFKEQPKGTERDLPIHLDVSTENRRETVEQLCNIGGSVRETKTEEYETHTATWTVMSDPEGNGFCVSEYQQ</sequence>
<dbReference type="PANTHER" id="PTHR35908:SF1">
    <property type="entry name" value="CONSERVED PROTEIN"/>
    <property type="match status" value="1"/>
</dbReference>
<proteinExistence type="predicted"/>
<dbReference type="GO" id="GO:0051213">
    <property type="term" value="F:dioxygenase activity"/>
    <property type="evidence" value="ECO:0007669"/>
    <property type="project" value="UniProtKB-KW"/>
</dbReference>
<reference evidence="3 4" key="2">
    <citation type="submission" date="2018-12" db="EMBL/GenBank/DDBJ databases">
        <title>Draft genome sequence of Haloarcula hispinica strain 18.1, an halophilic archaeon isolated from Chott El Jerid of Southern Tunisia.</title>
        <authorList>
            <person name="Najjari A."/>
            <person name="Ben Dhia O."/>
            <person name="Ferjani R."/>
            <person name="Mahjoubi M."/>
            <person name="Sghaier H."/>
            <person name="Elshahed M."/>
            <person name="Ouzari H.I."/>
            <person name="Cherid A."/>
            <person name="Youssef N."/>
        </authorList>
    </citation>
    <scope>NUCLEOTIDE SEQUENCE [LARGE SCALE GENOMIC DNA]</scope>
    <source>
        <strain evidence="3 4">18.1</strain>
    </source>
</reference>
<dbReference type="AlphaFoldDB" id="A0A482TGW9"/>
<comment type="caution">
    <text evidence="3">The sequence shown here is derived from an EMBL/GenBank/DDBJ whole genome shotgun (WGS) entry which is preliminary data.</text>
</comment>
<dbReference type="Gene3D" id="3.10.180.10">
    <property type="entry name" value="2,3-Dihydroxybiphenyl 1,2-Dioxygenase, domain 1"/>
    <property type="match status" value="1"/>
</dbReference>
<accession>A0A482TGW9</accession>
<dbReference type="Proteomes" id="UP000293535">
    <property type="component" value="Unassembled WGS sequence"/>
</dbReference>
<dbReference type="PANTHER" id="PTHR35908">
    <property type="entry name" value="HYPOTHETICAL FUSION PROTEIN"/>
    <property type="match status" value="1"/>
</dbReference>
<evidence type="ECO:0000313" key="5">
    <source>
        <dbReference type="Proteomes" id="UP000326244"/>
    </source>
</evidence>
<evidence type="ECO:0000313" key="2">
    <source>
        <dbReference type="EMBL" id="KAA9404781.1"/>
    </source>
</evidence>
<dbReference type="RefSeq" id="WP_023842880.1">
    <property type="nucleotide sequence ID" value="NZ_BAABRG010000007.1"/>
</dbReference>